<dbReference type="InterPro" id="IPR008775">
    <property type="entry name" value="Phytyl_CoA_dOase-like"/>
</dbReference>
<dbReference type="GO" id="GO:0005506">
    <property type="term" value="F:iron ion binding"/>
    <property type="evidence" value="ECO:0007669"/>
    <property type="project" value="UniProtKB-ARBA"/>
</dbReference>
<dbReference type="Gene3D" id="2.60.120.620">
    <property type="entry name" value="q2cbj1_9rhob like domain"/>
    <property type="match status" value="1"/>
</dbReference>
<evidence type="ECO:0000313" key="2">
    <source>
        <dbReference type="Proteomes" id="UP000202922"/>
    </source>
</evidence>
<proteinExistence type="predicted"/>
<dbReference type="PANTHER" id="PTHR20883:SF46">
    <property type="entry name" value="PHYTANOYL-COA HYDROXYLASE"/>
    <property type="match status" value="1"/>
</dbReference>
<protein>
    <submittedName>
        <fullName evidence="1">Phytanoyl-CoA dioxygenase (PhyH)</fullName>
    </submittedName>
</protein>
<dbReference type="SUPFAM" id="SSF51197">
    <property type="entry name" value="Clavaminate synthase-like"/>
    <property type="match status" value="1"/>
</dbReference>
<accession>A0A238L806</accession>
<name>A0A238L806_9RHOB</name>
<keyword evidence="1" id="KW-0223">Dioxygenase</keyword>
<dbReference type="Proteomes" id="UP000202922">
    <property type="component" value="Unassembled WGS sequence"/>
</dbReference>
<reference evidence="2" key="1">
    <citation type="submission" date="2017-05" db="EMBL/GenBank/DDBJ databases">
        <authorList>
            <person name="Rodrigo-Torres L."/>
            <person name="Arahal R. D."/>
            <person name="Lucena T."/>
        </authorList>
    </citation>
    <scope>NUCLEOTIDE SEQUENCE [LARGE SCALE GENOMIC DNA]</scope>
    <source>
        <strain evidence="2">CECT 8621</strain>
    </source>
</reference>
<dbReference type="EMBL" id="FXYE01000004">
    <property type="protein sequence ID" value="SMX51138.1"/>
    <property type="molecule type" value="Genomic_DNA"/>
</dbReference>
<dbReference type="OrthoDB" id="9791262at2"/>
<evidence type="ECO:0000313" key="1">
    <source>
        <dbReference type="EMBL" id="SMX51138.1"/>
    </source>
</evidence>
<dbReference type="AlphaFoldDB" id="A0A238L806"/>
<gene>
    <name evidence="1" type="ORF">COL8621_03668</name>
</gene>
<organism evidence="1 2">
    <name type="scientific">Actibacterium lipolyticum</name>
    <dbReference type="NCBI Taxonomy" id="1524263"/>
    <lineage>
        <taxon>Bacteria</taxon>
        <taxon>Pseudomonadati</taxon>
        <taxon>Pseudomonadota</taxon>
        <taxon>Alphaproteobacteria</taxon>
        <taxon>Rhodobacterales</taxon>
        <taxon>Roseobacteraceae</taxon>
        <taxon>Actibacterium</taxon>
    </lineage>
</organism>
<dbReference type="RefSeq" id="WP_093968831.1">
    <property type="nucleotide sequence ID" value="NZ_FXYE01000004.1"/>
</dbReference>
<keyword evidence="1" id="KW-0560">Oxidoreductase</keyword>
<dbReference type="GO" id="GO:0016706">
    <property type="term" value="F:2-oxoglutarate-dependent dioxygenase activity"/>
    <property type="evidence" value="ECO:0007669"/>
    <property type="project" value="UniProtKB-ARBA"/>
</dbReference>
<keyword evidence="2" id="KW-1185">Reference proteome</keyword>
<dbReference type="Pfam" id="PF05721">
    <property type="entry name" value="PhyH"/>
    <property type="match status" value="1"/>
</dbReference>
<sequence length="296" mass="32345">MLSSAQKASYDQNGFLMVEDVVTPDQLKRMQDVTAGLIEASRHISQSDDVYDLDKGHSAETPRLTRIKLPHKRDPVYHEVLTQSGVTQVLNDLLGPDTTLITSKLNTKAPGGGAAVEWHQDWAFYPHTNDDLLAFGLLLEDVEEDNGPLMVIPGTHKGPVLSHHANGVFCGAIDPDDPLFEPEKAVTLTGKAGSMSVHHARVLHGSAPNVSDRARKILFFEVAKADAWPILGASSYIHALGQRRFWDDLQDRTITGQPCLTPRLENVPVTMPLPPAKDNTSIFKMQESGGAKSAFT</sequence>
<dbReference type="PANTHER" id="PTHR20883">
    <property type="entry name" value="PHYTANOYL-COA DIOXYGENASE DOMAIN CONTAINING 1"/>
    <property type="match status" value="1"/>
</dbReference>